<keyword evidence="2" id="KW-1185">Reference proteome</keyword>
<gene>
    <name evidence="1" type="ORF">HDU87_007161</name>
</gene>
<dbReference type="AlphaFoldDB" id="A0AAD5TGN9"/>
<accession>A0AAD5TGN9</accession>
<organism evidence="1 2">
    <name type="scientific">Geranomyces variabilis</name>
    <dbReference type="NCBI Taxonomy" id="109894"/>
    <lineage>
        <taxon>Eukaryota</taxon>
        <taxon>Fungi</taxon>
        <taxon>Fungi incertae sedis</taxon>
        <taxon>Chytridiomycota</taxon>
        <taxon>Chytridiomycota incertae sedis</taxon>
        <taxon>Chytridiomycetes</taxon>
        <taxon>Spizellomycetales</taxon>
        <taxon>Powellomycetaceae</taxon>
        <taxon>Geranomyces</taxon>
    </lineage>
</organism>
<protein>
    <submittedName>
        <fullName evidence="1">Uncharacterized protein</fullName>
    </submittedName>
</protein>
<proteinExistence type="predicted"/>
<evidence type="ECO:0000313" key="1">
    <source>
        <dbReference type="EMBL" id="KAJ3174468.1"/>
    </source>
</evidence>
<dbReference type="Proteomes" id="UP001212152">
    <property type="component" value="Unassembled WGS sequence"/>
</dbReference>
<reference evidence="1" key="1">
    <citation type="submission" date="2020-05" db="EMBL/GenBank/DDBJ databases">
        <title>Phylogenomic resolution of chytrid fungi.</title>
        <authorList>
            <person name="Stajich J.E."/>
            <person name="Amses K."/>
            <person name="Simmons R."/>
            <person name="Seto K."/>
            <person name="Myers J."/>
            <person name="Bonds A."/>
            <person name="Quandt C.A."/>
            <person name="Barry K."/>
            <person name="Liu P."/>
            <person name="Grigoriev I."/>
            <person name="Longcore J.E."/>
            <person name="James T.Y."/>
        </authorList>
    </citation>
    <scope>NUCLEOTIDE SEQUENCE</scope>
    <source>
        <strain evidence="1">JEL0379</strain>
    </source>
</reference>
<dbReference type="EMBL" id="JADGJQ010000065">
    <property type="protein sequence ID" value="KAJ3174468.1"/>
    <property type="molecule type" value="Genomic_DNA"/>
</dbReference>
<name>A0AAD5TGN9_9FUNG</name>
<comment type="caution">
    <text evidence="1">The sequence shown here is derived from an EMBL/GenBank/DDBJ whole genome shotgun (WGS) entry which is preliminary data.</text>
</comment>
<sequence>MIRTAEQVAATARRIYLNSPEVLAARQELRDAAAEADARLAARDAQAGWGASMSGRWIGVGPIYHTWMPDRIHPQLRGIDMQPPELVADYCRDYGHAGREQIKKIKERMKKQGLEVPLVRRAANLEKTDAILASHRKAVHDGKAPKLLYKDAFSRCIQTLAPLHCGIA</sequence>
<evidence type="ECO:0000313" key="2">
    <source>
        <dbReference type="Proteomes" id="UP001212152"/>
    </source>
</evidence>